<dbReference type="Proteomes" id="UP000789570">
    <property type="component" value="Unassembled WGS sequence"/>
</dbReference>
<sequence length="294" mass="32690">MKTPKLTITQPAMTEIKQSTVKRVILKVNTKLPRLPRPSSSYTARKPSFLSNSTNSFDDIETDPSSIVQEKSSNKENLMEANDQLEHLETSKDNVIKNEYTADDNDNQEAPVLMRNIAKTMSSSTTKTQKTNVIAAAAKSLPKNFIRSLRGDTSRKENDKPPIITLITTPSLSPPVVSQFSYTSSSTTTVIEKKKKNRRSRSESISMTAQALSNMLKRRSKHRSGSNDSNLIRNDNNGGTPALTYESFPDPDPDDFFNVYSWDIPDSIVSMEDAGGVLQMIEYDGIFVNGVKVD</sequence>
<feature type="region of interest" description="Disordered" evidence="2">
    <location>
        <begin position="32"/>
        <end position="65"/>
    </location>
</feature>
<protein>
    <submittedName>
        <fullName evidence="3">9674_t:CDS:1</fullName>
    </submittedName>
</protein>
<gene>
    <name evidence="3" type="ORF">FCALED_LOCUS3131</name>
</gene>
<dbReference type="EMBL" id="CAJVPQ010000524">
    <property type="protein sequence ID" value="CAG8489436.1"/>
    <property type="molecule type" value="Genomic_DNA"/>
</dbReference>
<evidence type="ECO:0000313" key="3">
    <source>
        <dbReference type="EMBL" id="CAG8489436.1"/>
    </source>
</evidence>
<keyword evidence="4" id="KW-1185">Reference proteome</keyword>
<feature type="region of interest" description="Disordered" evidence="2">
    <location>
        <begin position="212"/>
        <end position="240"/>
    </location>
</feature>
<comment type="caution">
    <text evidence="3">The sequence shown here is derived from an EMBL/GenBank/DDBJ whole genome shotgun (WGS) entry which is preliminary data.</text>
</comment>
<evidence type="ECO:0000256" key="2">
    <source>
        <dbReference type="SAM" id="MobiDB-lite"/>
    </source>
</evidence>
<proteinExistence type="predicted"/>
<reference evidence="3" key="1">
    <citation type="submission" date="2021-06" db="EMBL/GenBank/DDBJ databases">
        <authorList>
            <person name="Kallberg Y."/>
            <person name="Tangrot J."/>
            <person name="Rosling A."/>
        </authorList>
    </citation>
    <scope>NUCLEOTIDE SEQUENCE</scope>
    <source>
        <strain evidence="3">UK204</strain>
    </source>
</reference>
<dbReference type="OrthoDB" id="2406036at2759"/>
<evidence type="ECO:0000256" key="1">
    <source>
        <dbReference type="SAM" id="Coils"/>
    </source>
</evidence>
<accession>A0A9N8ZGC9</accession>
<feature type="compositionally biased region" description="Polar residues" evidence="2">
    <location>
        <begin position="38"/>
        <end position="65"/>
    </location>
</feature>
<keyword evidence="1" id="KW-0175">Coiled coil</keyword>
<dbReference type="AlphaFoldDB" id="A0A9N8ZGC9"/>
<feature type="compositionally biased region" description="Polar residues" evidence="2">
    <location>
        <begin position="226"/>
        <end position="239"/>
    </location>
</feature>
<organism evidence="3 4">
    <name type="scientific">Funneliformis caledonium</name>
    <dbReference type="NCBI Taxonomy" id="1117310"/>
    <lineage>
        <taxon>Eukaryota</taxon>
        <taxon>Fungi</taxon>
        <taxon>Fungi incertae sedis</taxon>
        <taxon>Mucoromycota</taxon>
        <taxon>Glomeromycotina</taxon>
        <taxon>Glomeromycetes</taxon>
        <taxon>Glomerales</taxon>
        <taxon>Glomeraceae</taxon>
        <taxon>Funneliformis</taxon>
    </lineage>
</organism>
<evidence type="ECO:0000313" key="4">
    <source>
        <dbReference type="Proteomes" id="UP000789570"/>
    </source>
</evidence>
<name>A0A9N8ZGC9_9GLOM</name>
<feature type="coiled-coil region" evidence="1">
    <location>
        <begin position="68"/>
        <end position="98"/>
    </location>
</feature>